<reference evidence="2 3" key="1">
    <citation type="submission" date="2023-10" db="EMBL/GenBank/DDBJ databases">
        <title>Veillonella sp. nov., isolated from a pig farm feces dump.</title>
        <authorList>
            <person name="Chang Y.-H."/>
        </authorList>
    </citation>
    <scope>NUCLEOTIDE SEQUENCE [LARGE SCALE GENOMIC DNA]</scope>
    <source>
        <strain evidence="2 3">YH-vei2233</strain>
    </source>
</reference>
<keyword evidence="1" id="KW-1133">Transmembrane helix</keyword>
<keyword evidence="1" id="KW-0472">Membrane</keyword>
<dbReference type="EMBL" id="JAWJZB010000003">
    <property type="protein sequence ID" value="MDV5087866.1"/>
    <property type="molecule type" value="Genomic_DNA"/>
</dbReference>
<accession>A0ABU3Z7I1</accession>
<sequence>MNKFHSTWISGFVLVEWMMALAIISILCTIVITGVAESSQNRKELDTTTEQLVAEIKQVQMMNMLGYRSEGLNRPFMMIHKDHSFWLERASTVPGSEYIFPPYIENSGLATEVTFHSSGLPASESHIKLRDTRIKKVNHIWISKTTGRIRWEHGTDAEH</sequence>
<protein>
    <submittedName>
        <fullName evidence="2">Type II secretion system protein</fullName>
    </submittedName>
</protein>
<gene>
    <name evidence="2" type="ORF">RVY80_03260</name>
</gene>
<keyword evidence="1" id="KW-0812">Transmembrane</keyword>
<dbReference type="RefSeq" id="WP_317329672.1">
    <property type="nucleotide sequence ID" value="NZ_JAWJZA010000001.1"/>
</dbReference>
<feature type="transmembrane region" description="Helical" evidence="1">
    <location>
        <begin position="12"/>
        <end position="36"/>
    </location>
</feature>
<evidence type="ECO:0000313" key="3">
    <source>
        <dbReference type="Proteomes" id="UP001272515"/>
    </source>
</evidence>
<keyword evidence="3" id="KW-1185">Reference proteome</keyword>
<proteinExistence type="predicted"/>
<evidence type="ECO:0000256" key="1">
    <source>
        <dbReference type="SAM" id="Phobius"/>
    </source>
</evidence>
<evidence type="ECO:0000313" key="2">
    <source>
        <dbReference type="EMBL" id="MDV5087866.1"/>
    </source>
</evidence>
<dbReference type="Proteomes" id="UP001272515">
    <property type="component" value="Unassembled WGS sequence"/>
</dbReference>
<name>A0ABU3Z7I1_9FIRM</name>
<organism evidence="2 3">
    <name type="scientific">Veillonella absiana</name>
    <dbReference type="NCBI Taxonomy" id="3079305"/>
    <lineage>
        <taxon>Bacteria</taxon>
        <taxon>Bacillati</taxon>
        <taxon>Bacillota</taxon>
        <taxon>Negativicutes</taxon>
        <taxon>Veillonellales</taxon>
        <taxon>Veillonellaceae</taxon>
        <taxon>Veillonella</taxon>
    </lineage>
</organism>
<comment type="caution">
    <text evidence="2">The sequence shown here is derived from an EMBL/GenBank/DDBJ whole genome shotgun (WGS) entry which is preliminary data.</text>
</comment>